<reference evidence="3 4" key="1">
    <citation type="journal article" date="2011" name="J. Bacteriol.">
        <title>Draft genome sequence of the thermoalkaliphilic Caldalkalibacillus thermarum strain TA2.A1.</title>
        <authorList>
            <person name="Kalamorz F."/>
            <person name="Keis S."/>
            <person name="McMillan D.G."/>
            <person name="Olsson K."/>
            <person name="Stanton J.A."/>
            <person name="Stockwell P."/>
            <person name="Black M.A."/>
            <person name="Klingeman D.M."/>
            <person name="Land M.L."/>
            <person name="Han C.S."/>
            <person name="Martin S.L."/>
            <person name="Becher S.A."/>
            <person name="Peddie C.J."/>
            <person name="Morgan H.W."/>
            <person name="Matthies D."/>
            <person name="Preiss L."/>
            <person name="Meier T."/>
            <person name="Brown S.D."/>
            <person name="Cook G.M."/>
        </authorList>
    </citation>
    <scope>NUCLEOTIDE SEQUENCE [LARGE SCALE GENOMIC DNA]</scope>
    <source>
        <strain evidence="3 4">TA2.A1</strain>
    </source>
</reference>
<gene>
    <name evidence="3" type="ORF">CathTA2_1700</name>
</gene>
<feature type="transmembrane region" description="Helical" evidence="1">
    <location>
        <begin position="107"/>
        <end position="126"/>
    </location>
</feature>
<dbReference type="SUPFAM" id="SSF50156">
    <property type="entry name" value="PDZ domain-like"/>
    <property type="match status" value="1"/>
</dbReference>
<keyword evidence="1" id="KW-1133">Transmembrane helix</keyword>
<feature type="transmembrane region" description="Helical" evidence="1">
    <location>
        <begin position="56"/>
        <end position="76"/>
    </location>
</feature>
<dbReference type="EMBL" id="AFCE01000139">
    <property type="protein sequence ID" value="EGL82761.1"/>
    <property type="molecule type" value="Genomic_DNA"/>
</dbReference>
<sequence>MEMTTEWGAAIIQALPALVLNPFTYILVLLMALHLRRQISIERKLFGTKLHAFGEELFYALGIGVLGGLLVSIPLVLLGVVLTYHTFVCLWLMALLLMAFRVRYLCFAYAGSILALLSLIAGWLPAPGPGWLAAAGDILRTISLPALFAMVALLHLAEALLIYLSRLRPATPVFMRSKRGRMVGAYELQHLWLVPLFLVTESGQGSLPPLFASWPLFAQQPELPLGLVLLPAVLGYSEQAVASTPEEKMRFSARWLTLYGLILLGLSLAAVYLDWFIWLALLFAYLGHEALIVYSRYREESRAPIHVHPHRGLKILAVIPRSPAAKMGLRAGDVIVKVNGMPVRQRQALYEALSRNKAFCRLEVINPDGEVKFAQSSVYEHDHHQLGIVLAPDEEVPYYIERQDISQDISLIRLMGMPFKRNAQLTRTVGEEQEHA</sequence>
<organism evidence="3 4">
    <name type="scientific">Caldalkalibacillus thermarum (strain TA2.A1)</name>
    <dbReference type="NCBI Taxonomy" id="986075"/>
    <lineage>
        <taxon>Bacteria</taxon>
        <taxon>Bacillati</taxon>
        <taxon>Bacillota</taxon>
        <taxon>Bacilli</taxon>
        <taxon>Bacillales</taxon>
        <taxon>Bacillaceae</taxon>
        <taxon>Caldalkalibacillus</taxon>
    </lineage>
</organism>
<keyword evidence="1" id="KW-0472">Membrane</keyword>
<dbReference type="InterPro" id="IPR041489">
    <property type="entry name" value="PDZ_6"/>
</dbReference>
<keyword evidence="1" id="KW-0812">Transmembrane</keyword>
<feature type="transmembrane region" description="Helical" evidence="1">
    <location>
        <begin position="12"/>
        <end position="35"/>
    </location>
</feature>
<evidence type="ECO:0000313" key="4">
    <source>
        <dbReference type="Proteomes" id="UP000010716"/>
    </source>
</evidence>
<dbReference type="eggNOG" id="COG0265">
    <property type="taxonomic scope" value="Bacteria"/>
</dbReference>
<dbReference type="PROSITE" id="PS50106">
    <property type="entry name" value="PDZ"/>
    <property type="match status" value="1"/>
</dbReference>
<feature type="transmembrane region" description="Helical" evidence="1">
    <location>
        <begin position="82"/>
        <end position="100"/>
    </location>
</feature>
<feature type="transmembrane region" description="Helical" evidence="1">
    <location>
        <begin position="253"/>
        <end position="270"/>
    </location>
</feature>
<name>F5L7A0_CALTT</name>
<evidence type="ECO:0000256" key="1">
    <source>
        <dbReference type="SAM" id="Phobius"/>
    </source>
</evidence>
<dbReference type="InterPro" id="IPR036034">
    <property type="entry name" value="PDZ_sf"/>
</dbReference>
<dbReference type="AlphaFoldDB" id="F5L7A0"/>
<evidence type="ECO:0000259" key="2">
    <source>
        <dbReference type="PROSITE" id="PS50106"/>
    </source>
</evidence>
<dbReference type="InterPro" id="IPR001478">
    <property type="entry name" value="PDZ"/>
</dbReference>
<dbReference type="Gene3D" id="2.30.42.10">
    <property type="match status" value="1"/>
</dbReference>
<feature type="domain" description="PDZ" evidence="2">
    <location>
        <begin position="312"/>
        <end position="344"/>
    </location>
</feature>
<dbReference type="SMART" id="SM00228">
    <property type="entry name" value="PDZ"/>
    <property type="match status" value="1"/>
</dbReference>
<dbReference type="Pfam" id="PF17820">
    <property type="entry name" value="PDZ_6"/>
    <property type="match status" value="1"/>
</dbReference>
<comment type="caution">
    <text evidence="3">The sequence shown here is derived from an EMBL/GenBank/DDBJ whole genome shotgun (WGS) entry which is preliminary data.</text>
</comment>
<evidence type="ECO:0000313" key="3">
    <source>
        <dbReference type="EMBL" id="EGL82761.1"/>
    </source>
</evidence>
<proteinExistence type="predicted"/>
<dbReference type="Proteomes" id="UP000010716">
    <property type="component" value="Unassembled WGS sequence"/>
</dbReference>
<protein>
    <submittedName>
        <fullName evidence="3">PDZ/DHR/GLGF domain protein</fullName>
    </submittedName>
</protein>
<feature type="transmembrane region" description="Helical" evidence="1">
    <location>
        <begin position="146"/>
        <end position="164"/>
    </location>
</feature>
<accession>F5L7A0</accession>